<evidence type="ECO:0000313" key="2">
    <source>
        <dbReference type="EMBL" id="MCC2219371.1"/>
    </source>
</evidence>
<dbReference type="EMBL" id="JAJEQT010000007">
    <property type="protein sequence ID" value="MCC2219371.1"/>
    <property type="molecule type" value="Genomic_DNA"/>
</dbReference>
<dbReference type="InterPro" id="IPR027417">
    <property type="entry name" value="P-loop_NTPase"/>
</dbReference>
<name>A0ABS8FQ67_9FIRM</name>
<evidence type="ECO:0000313" key="3">
    <source>
        <dbReference type="Proteomes" id="UP001198495"/>
    </source>
</evidence>
<feature type="compositionally biased region" description="Basic and acidic residues" evidence="1">
    <location>
        <begin position="1"/>
        <end position="14"/>
    </location>
</feature>
<sequence length="116" mass="13267">MKMGESPREMDKKPSVNNNQITQNVKDLLSSREVENIFENSDFVYMLNQAGGDRQILAKQLGISTHQLSYVTHSGEGEGLLFYGSTILPFVDHFPKNTELYRIMTTKPQELKKEDE</sequence>
<accession>A0ABS8FQ67</accession>
<feature type="region of interest" description="Disordered" evidence="1">
    <location>
        <begin position="1"/>
        <end position="24"/>
    </location>
</feature>
<gene>
    <name evidence="2" type="ORF">LKD28_10050</name>
</gene>
<keyword evidence="3" id="KW-1185">Reference proteome</keyword>
<reference evidence="2 3" key="1">
    <citation type="submission" date="2021-10" db="EMBL/GenBank/DDBJ databases">
        <title>Anaerobic single-cell dispensing facilitates the cultivation of human gut bacteria.</title>
        <authorList>
            <person name="Afrizal A."/>
        </authorList>
    </citation>
    <scope>NUCLEOTIDE SEQUENCE [LARGE SCALE GENOMIC DNA]</scope>
    <source>
        <strain evidence="2 3">CLA-AA-H212</strain>
    </source>
</reference>
<feature type="compositionally biased region" description="Polar residues" evidence="1">
    <location>
        <begin position="15"/>
        <end position="24"/>
    </location>
</feature>
<dbReference type="Proteomes" id="UP001198495">
    <property type="component" value="Unassembled WGS sequence"/>
</dbReference>
<protein>
    <submittedName>
        <fullName evidence="2">Conjugal transfer protein TraE</fullName>
    </submittedName>
</protein>
<proteinExistence type="predicted"/>
<dbReference type="Gene3D" id="3.40.50.300">
    <property type="entry name" value="P-loop containing nucleotide triphosphate hydrolases"/>
    <property type="match status" value="1"/>
</dbReference>
<evidence type="ECO:0000256" key="1">
    <source>
        <dbReference type="SAM" id="MobiDB-lite"/>
    </source>
</evidence>
<comment type="caution">
    <text evidence="2">The sequence shown here is derived from an EMBL/GenBank/DDBJ whole genome shotgun (WGS) entry which is preliminary data.</text>
</comment>
<organism evidence="2 3">
    <name type="scientific">Coprococcus hominis</name>
    <name type="common">ex Arizal et al. 2022</name>
    <dbReference type="NCBI Taxonomy" id="2881262"/>
    <lineage>
        <taxon>Bacteria</taxon>
        <taxon>Bacillati</taxon>
        <taxon>Bacillota</taxon>
        <taxon>Clostridia</taxon>
        <taxon>Lachnospirales</taxon>
        <taxon>Lachnospiraceae</taxon>
        <taxon>Coprococcus</taxon>
    </lineage>
</organism>